<keyword evidence="1" id="KW-0732">Signal</keyword>
<dbReference type="Pfam" id="PF13525">
    <property type="entry name" value="YfiO"/>
    <property type="match status" value="1"/>
</dbReference>
<dbReference type="Gene3D" id="1.25.40.10">
    <property type="entry name" value="Tetratricopeptide repeat domain"/>
    <property type="match status" value="1"/>
</dbReference>
<dbReference type="SMART" id="SM00028">
    <property type="entry name" value="TPR"/>
    <property type="match status" value="2"/>
</dbReference>
<evidence type="ECO:0000313" key="3">
    <source>
        <dbReference type="EMBL" id="MPM22861.1"/>
    </source>
</evidence>
<dbReference type="InterPro" id="IPR039565">
    <property type="entry name" value="BamD-like"/>
</dbReference>
<evidence type="ECO:0000256" key="1">
    <source>
        <dbReference type="ARBA" id="ARBA00022729"/>
    </source>
</evidence>
<dbReference type="InterPro" id="IPR019734">
    <property type="entry name" value="TPR_rpt"/>
</dbReference>
<sequence length="268" mass="31313">MINQYPTKIEFGKLVDREFDIGDAYYAGYSDPAFWSLRFIPWLTDKSRMPEVYEAALKHAPFSRRGGDARLRLAVYYLKKNDNDKALKLLREVIQYYPESDACRYAFLELGNALFEMSKNGDGDSRYFEEAMAVFNEFREKYPKLSENEWINRCIVAAEDVCAERLYGIAHYYSRNGKNAPAEIYLLEVLRKFPNSTAAPKSEALLTEIDKSYFPERIEPEIADRYPKYEAFPIPPEQHRLILAPENSNNRFLLPIYDLNLHKDKVKP</sequence>
<proteinExistence type="predicted"/>
<organism evidence="3">
    <name type="scientific">bioreactor metagenome</name>
    <dbReference type="NCBI Taxonomy" id="1076179"/>
    <lineage>
        <taxon>unclassified sequences</taxon>
        <taxon>metagenomes</taxon>
        <taxon>ecological metagenomes</taxon>
    </lineage>
</organism>
<feature type="domain" description="Outer membrane lipoprotein BamD-like" evidence="2">
    <location>
        <begin position="53"/>
        <end position="209"/>
    </location>
</feature>
<evidence type="ECO:0000259" key="2">
    <source>
        <dbReference type="Pfam" id="PF13525"/>
    </source>
</evidence>
<dbReference type="SUPFAM" id="SSF48452">
    <property type="entry name" value="TPR-like"/>
    <property type="match status" value="1"/>
</dbReference>
<reference evidence="3" key="1">
    <citation type="submission" date="2019-08" db="EMBL/GenBank/DDBJ databases">
        <authorList>
            <person name="Kucharzyk K."/>
            <person name="Murdoch R.W."/>
            <person name="Higgins S."/>
            <person name="Loffler F."/>
        </authorList>
    </citation>
    <scope>NUCLEOTIDE SEQUENCE</scope>
</reference>
<dbReference type="PROSITE" id="PS50005">
    <property type="entry name" value="TPR"/>
    <property type="match status" value="1"/>
</dbReference>
<name>A0A644Y4K3_9ZZZZ</name>
<dbReference type="EMBL" id="VSSQ01003900">
    <property type="protein sequence ID" value="MPM22861.1"/>
    <property type="molecule type" value="Genomic_DNA"/>
</dbReference>
<protein>
    <submittedName>
        <fullName evidence="3">Outer membrane protein assembly factor BamD</fullName>
    </submittedName>
</protein>
<dbReference type="InterPro" id="IPR011990">
    <property type="entry name" value="TPR-like_helical_dom_sf"/>
</dbReference>
<gene>
    <name evidence="3" type="primary">bamD_18</name>
    <name evidence="3" type="ORF">SDC9_69320</name>
</gene>
<accession>A0A644Y4K3</accession>
<dbReference type="AlphaFoldDB" id="A0A644Y4K3"/>
<comment type="caution">
    <text evidence="3">The sequence shown here is derived from an EMBL/GenBank/DDBJ whole genome shotgun (WGS) entry which is preliminary data.</text>
</comment>